<dbReference type="AlphaFoldDB" id="A0A1B0DB43"/>
<dbReference type="VEuPathDB" id="VectorBase:PPAI004940"/>
<feature type="compositionally biased region" description="Low complexity" evidence="1">
    <location>
        <begin position="107"/>
        <end position="121"/>
    </location>
</feature>
<evidence type="ECO:0000313" key="2">
    <source>
        <dbReference type="EnsemblMetazoa" id="PPAI004940-PA"/>
    </source>
</evidence>
<organism evidence="2 3">
    <name type="scientific">Phlebotomus papatasi</name>
    <name type="common">Sandfly</name>
    <dbReference type="NCBI Taxonomy" id="29031"/>
    <lineage>
        <taxon>Eukaryota</taxon>
        <taxon>Metazoa</taxon>
        <taxon>Ecdysozoa</taxon>
        <taxon>Arthropoda</taxon>
        <taxon>Hexapoda</taxon>
        <taxon>Insecta</taxon>
        <taxon>Pterygota</taxon>
        <taxon>Neoptera</taxon>
        <taxon>Endopterygota</taxon>
        <taxon>Diptera</taxon>
        <taxon>Nematocera</taxon>
        <taxon>Psychodoidea</taxon>
        <taxon>Psychodidae</taxon>
        <taxon>Phlebotomus</taxon>
        <taxon>Phlebotomus</taxon>
    </lineage>
</organism>
<evidence type="ECO:0000256" key="1">
    <source>
        <dbReference type="SAM" id="MobiDB-lite"/>
    </source>
</evidence>
<sequence length="172" mass="19172">MSLINDEEKHVLIQHQRLKTKKAEGALVLQPSAPSKSNDETILLQPANLKKTTGTNHLSEGQFLIQHRVGTRGLSDGPILLQTLKRLEKSQSIFLFRNNNTAVTSSVRISSKKSSPNPTNSLKINQVKQKQQKDGTSEEDNAKLEPVNHKHLPLGNDLDILFISKKDNIINI</sequence>
<dbReference type="EMBL" id="AJVK01000730">
    <property type="status" value="NOT_ANNOTATED_CDS"/>
    <property type="molecule type" value="Genomic_DNA"/>
</dbReference>
<dbReference type="EnsemblMetazoa" id="PPAI004940-RA">
    <property type="protein sequence ID" value="PPAI004940-PA"/>
    <property type="gene ID" value="PPAI004940"/>
</dbReference>
<proteinExistence type="predicted"/>
<keyword evidence="3" id="KW-1185">Reference proteome</keyword>
<accession>A0A1B0DB43</accession>
<name>A0A1B0DB43_PHLPP</name>
<feature type="compositionally biased region" description="Basic and acidic residues" evidence="1">
    <location>
        <begin position="131"/>
        <end position="148"/>
    </location>
</feature>
<dbReference type="Proteomes" id="UP000092462">
    <property type="component" value="Unassembled WGS sequence"/>
</dbReference>
<feature type="region of interest" description="Disordered" evidence="1">
    <location>
        <begin position="107"/>
        <end position="149"/>
    </location>
</feature>
<protein>
    <submittedName>
        <fullName evidence="2">Uncharacterized protein</fullName>
    </submittedName>
</protein>
<dbReference type="VEuPathDB" id="VectorBase:PPAPM1_006561"/>
<reference evidence="2" key="1">
    <citation type="submission" date="2022-08" db="UniProtKB">
        <authorList>
            <consortium name="EnsemblMetazoa"/>
        </authorList>
    </citation>
    <scope>IDENTIFICATION</scope>
    <source>
        <strain evidence="2">Israel</strain>
    </source>
</reference>
<dbReference type="EMBL" id="AJVK01000729">
    <property type="status" value="NOT_ANNOTATED_CDS"/>
    <property type="molecule type" value="Genomic_DNA"/>
</dbReference>
<evidence type="ECO:0000313" key="3">
    <source>
        <dbReference type="Proteomes" id="UP000092462"/>
    </source>
</evidence>